<dbReference type="Gene3D" id="1.10.287.470">
    <property type="entry name" value="Helix hairpin bin"/>
    <property type="match status" value="1"/>
</dbReference>
<dbReference type="RefSeq" id="WP_301816259.1">
    <property type="nucleotide sequence ID" value="NZ_JAUJZH010000050.1"/>
</dbReference>
<dbReference type="InterPro" id="IPR058637">
    <property type="entry name" value="YknX-like_C"/>
</dbReference>
<sequence length="404" mass="42815">MKRNTLAMMVGAGVALAGLLAWAFAPRPVAVEVATAAAGPYEQSIVEDARTRLRDRYVITSPLAGRLARIALREGDRVSAGDTVATLTPILSPMLDERARREQSARVEVAEAMLQRADATVQRARVGLESARTELRRSEQLARENFIAPAKAESDRLSAQAAQKDVEAALQARHAATHELETARAALMAAQSPSGQVASFPLRSPVAGQVLKVVQPSETTLALGAPVLEVGDISQLEIVTELLTTDAVQTRVGAPVRIERWGSPGTLEGRVRRIEPAAFTKVSALGIEEQRVNVLIDISSAPSSWQALGDGYRVGVRIVTVAQSSVLRVPVSAVFPLPGEGMAVFVVEGGRARLVPVEIGGRNGAEAWVLGGIQAGAEVIVYPPAALRDGARVKKRSVPLVQQG</sequence>
<comment type="caution">
    <text evidence="4">The sequence shown here is derived from an EMBL/GenBank/DDBJ whole genome shotgun (WGS) entry which is preliminary data.</text>
</comment>
<dbReference type="Pfam" id="PF25989">
    <property type="entry name" value="YknX_C"/>
    <property type="match status" value="1"/>
</dbReference>
<accession>A0ABT8SFY1</accession>
<dbReference type="EMBL" id="JAUKVY010000050">
    <property type="protein sequence ID" value="MDO1537835.1"/>
    <property type="molecule type" value="Genomic_DNA"/>
</dbReference>
<dbReference type="PANTHER" id="PTHR32347:SF29">
    <property type="entry name" value="UPF0194 MEMBRANE PROTEIN YBHG"/>
    <property type="match status" value="1"/>
</dbReference>
<organism evidence="4 5">
    <name type="scientific">Variovorax ginsengisoli</name>
    <dbReference type="NCBI Taxonomy" id="363844"/>
    <lineage>
        <taxon>Bacteria</taxon>
        <taxon>Pseudomonadati</taxon>
        <taxon>Pseudomonadota</taxon>
        <taxon>Betaproteobacteria</taxon>
        <taxon>Burkholderiales</taxon>
        <taxon>Comamonadaceae</taxon>
        <taxon>Variovorax</taxon>
    </lineage>
</organism>
<evidence type="ECO:0000313" key="4">
    <source>
        <dbReference type="EMBL" id="MDO1537835.1"/>
    </source>
</evidence>
<name>A0ABT8SFY1_9BURK</name>
<proteinExistence type="predicted"/>
<dbReference type="PANTHER" id="PTHR32347">
    <property type="entry name" value="EFFLUX SYSTEM COMPONENT YKNX-RELATED"/>
    <property type="match status" value="1"/>
</dbReference>
<dbReference type="Gene3D" id="2.40.50.100">
    <property type="match status" value="1"/>
</dbReference>
<keyword evidence="2" id="KW-0175">Coiled coil</keyword>
<keyword evidence="5" id="KW-1185">Reference proteome</keyword>
<evidence type="ECO:0000256" key="2">
    <source>
        <dbReference type="ARBA" id="ARBA00023054"/>
    </source>
</evidence>
<comment type="subcellular location">
    <subcellularLocation>
        <location evidence="1">Cell envelope</location>
    </subcellularLocation>
</comment>
<protein>
    <submittedName>
        <fullName evidence="4">Biotin/lipoyl-binding protein</fullName>
    </submittedName>
</protein>
<reference evidence="4" key="1">
    <citation type="submission" date="2023-06" db="EMBL/GenBank/DDBJ databases">
        <authorList>
            <person name="Jiang Y."/>
            <person name="Liu Q."/>
        </authorList>
    </citation>
    <scope>NUCLEOTIDE SEQUENCE</scope>
    <source>
        <strain evidence="4">CGMCC 1.12090</strain>
    </source>
</reference>
<evidence type="ECO:0000313" key="5">
    <source>
        <dbReference type="Proteomes" id="UP001169027"/>
    </source>
</evidence>
<dbReference type="Gene3D" id="2.40.420.20">
    <property type="match status" value="1"/>
</dbReference>
<feature type="domain" description="YknX-like C-terminal permuted SH3-like" evidence="3">
    <location>
        <begin position="326"/>
        <end position="394"/>
    </location>
</feature>
<gene>
    <name evidence="4" type="ORF">Q2T77_36950</name>
</gene>
<evidence type="ECO:0000259" key="3">
    <source>
        <dbReference type="Pfam" id="PF25989"/>
    </source>
</evidence>
<dbReference type="InterPro" id="IPR050465">
    <property type="entry name" value="UPF0194_transport"/>
</dbReference>
<evidence type="ECO:0000256" key="1">
    <source>
        <dbReference type="ARBA" id="ARBA00004196"/>
    </source>
</evidence>
<dbReference type="Proteomes" id="UP001169027">
    <property type="component" value="Unassembled WGS sequence"/>
</dbReference>